<evidence type="ECO:0000256" key="6">
    <source>
        <dbReference type="ARBA" id="ARBA00022989"/>
    </source>
</evidence>
<feature type="transmembrane region" description="Helical" evidence="9">
    <location>
        <begin position="185"/>
        <end position="208"/>
    </location>
</feature>
<dbReference type="PANTHER" id="PTHR11795:SF447">
    <property type="entry name" value="ABC TRANSPORTER PERMEASE PROTEIN"/>
    <property type="match status" value="1"/>
</dbReference>
<protein>
    <submittedName>
        <fullName evidence="10">Branched-chain amino acid ABC transporter permease</fullName>
    </submittedName>
</protein>
<dbReference type="RefSeq" id="WP_104519298.1">
    <property type="nucleotide sequence ID" value="NZ_NHRY01000136.1"/>
</dbReference>
<feature type="transmembrane region" description="Helical" evidence="9">
    <location>
        <begin position="12"/>
        <end position="38"/>
    </location>
</feature>
<accession>A0A2S6NH51</accession>
<keyword evidence="6 9" id="KW-1133">Transmembrane helix</keyword>
<keyword evidence="4 9" id="KW-0812">Transmembrane</keyword>
<evidence type="ECO:0000256" key="9">
    <source>
        <dbReference type="SAM" id="Phobius"/>
    </source>
</evidence>
<feature type="transmembrane region" description="Helical" evidence="9">
    <location>
        <begin position="136"/>
        <end position="156"/>
    </location>
</feature>
<feature type="transmembrane region" description="Helical" evidence="9">
    <location>
        <begin position="50"/>
        <end position="74"/>
    </location>
</feature>
<organism evidence="10 11">
    <name type="scientific">Rhodopila globiformis</name>
    <name type="common">Rhodopseudomonas globiformis</name>
    <dbReference type="NCBI Taxonomy" id="1071"/>
    <lineage>
        <taxon>Bacteria</taxon>
        <taxon>Pseudomonadati</taxon>
        <taxon>Pseudomonadota</taxon>
        <taxon>Alphaproteobacteria</taxon>
        <taxon>Acetobacterales</taxon>
        <taxon>Acetobacteraceae</taxon>
        <taxon>Rhodopila</taxon>
    </lineage>
</organism>
<feature type="transmembrane region" description="Helical" evidence="9">
    <location>
        <begin position="86"/>
        <end position="104"/>
    </location>
</feature>
<dbReference type="AlphaFoldDB" id="A0A2S6NH51"/>
<evidence type="ECO:0000256" key="8">
    <source>
        <dbReference type="ARBA" id="ARBA00037998"/>
    </source>
</evidence>
<dbReference type="GO" id="GO:0005886">
    <property type="term" value="C:plasma membrane"/>
    <property type="evidence" value="ECO:0007669"/>
    <property type="project" value="UniProtKB-SubCell"/>
</dbReference>
<keyword evidence="11" id="KW-1185">Reference proteome</keyword>
<dbReference type="Pfam" id="PF02653">
    <property type="entry name" value="BPD_transp_2"/>
    <property type="match status" value="1"/>
</dbReference>
<reference evidence="10 11" key="1">
    <citation type="journal article" date="2018" name="Arch. Microbiol.">
        <title>New insights into the metabolic potential of the phototrophic purple bacterium Rhodopila globiformis DSM 161(T) from its draft genome sequence and evidence for a vanadium-dependent nitrogenase.</title>
        <authorList>
            <person name="Imhoff J.F."/>
            <person name="Rahn T."/>
            <person name="Kunzel S."/>
            <person name="Neulinger S.C."/>
        </authorList>
    </citation>
    <scope>NUCLEOTIDE SEQUENCE [LARGE SCALE GENOMIC DNA]</scope>
    <source>
        <strain evidence="10 11">DSM 161</strain>
    </source>
</reference>
<dbReference type="InterPro" id="IPR001851">
    <property type="entry name" value="ABC_transp_permease"/>
</dbReference>
<evidence type="ECO:0000256" key="3">
    <source>
        <dbReference type="ARBA" id="ARBA00022475"/>
    </source>
</evidence>
<keyword evidence="2" id="KW-0813">Transport</keyword>
<keyword evidence="3" id="KW-1003">Cell membrane</keyword>
<dbReference type="GO" id="GO:0006865">
    <property type="term" value="P:amino acid transport"/>
    <property type="evidence" value="ECO:0007669"/>
    <property type="project" value="UniProtKB-KW"/>
</dbReference>
<comment type="subcellular location">
    <subcellularLocation>
        <location evidence="1">Cell membrane</location>
        <topology evidence="1">Multi-pass membrane protein</topology>
    </subcellularLocation>
</comment>
<dbReference type="CDD" id="cd06582">
    <property type="entry name" value="TM_PBP1_LivH_like"/>
    <property type="match status" value="1"/>
</dbReference>
<dbReference type="OrthoDB" id="9807115at2"/>
<name>A0A2S6NH51_RHOGL</name>
<proteinExistence type="inferred from homology"/>
<evidence type="ECO:0000313" key="10">
    <source>
        <dbReference type="EMBL" id="PPQ33879.1"/>
    </source>
</evidence>
<sequence length="285" mass="29879">MADAITVIFDIASFTSVMVLIVLGLGVIASMMGIFNFAHGELVLLGAYTVYLSASAGLGLWFGILAAPVAVGLLGVVMERLIIRRFYASPIIAMLGTYAIGLVIREIVRGLLGGNYVSIPEPISGAFTIGGINFSIWRTIIILATLSVLLASWWMLARTPIGLRIRGALENPMLARTCGISTTRLYSLTFAFGSALAGLAGALIVPLYQLSADIGIRFLVQAFLSVMLGGVGTFQGPVLGAGTVGVMASGLPWLVPPVLADPLVFLIALVIVKLRPQGFIAAGRS</sequence>
<evidence type="ECO:0000256" key="5">
    <source>
        <dbReference type="ARBA" id="ARBA00022970"/>
    </source>
</evidence>
<dbReference type="GO" id="GO:0022857">
    <property type="term" value="F:transmembrane transporter activity"/>
    <property type="evidence" value="ECO:0007669"/>
    <property type="project" value="InterPro"/>
</dbReference>
<dbReference type="Proteomes" id="UP000239724">
    <property type="component" value="Unassembled WGS sequence"/>
</dbReference>
<evidence type="ECO:0000256" key="7">
    <source>
        <dbReference type="ARBA" id="ARBA00023136"/>
    </source>
</evidence>
<keyword evidence="7 9" id="KW-0472">Membrane</keyword>
<dbReference type="PANTHER" id="PTHR11795">
    <property type="entry name" value="BRANCHED-CHAIN AMINO ACID TRANSPORT SYSTEM PERMEASE PROTEIN LIVH"/>
    <property type="match status" value="1"/>
</dbReference>
<evidence type="ECO:0000256" key="4">
    <source>
        <dbReference type="ARBA" id="ARBA00022692"/>
    </source>
</evidence>
<evidence type="ECO:0000256" key="1">
    <source>
        <dbReference type="ARBA" id="ARBA00004651"/>
    </source>
</evidence>
<dbReference type="InterPro" id="IPR052157">
    <property type="entry name" value="BCAA_transport_permease"/>
</dbReference>
<dbReference type="EMBL" id="NHRY01000136">
    <property type="protein sequence ID" value="PPQ33879.1"/>
    <property type="molecule type" value="Genomic_DNA"/>
</dbReference>
<comment type="similarity">
    <text evidence="8">Belongs to the binding-protein-dependent transport system permease family. LivHM subfamily.</text>
</comment>
<keyword evidence="5" id="KW-0029">Amino-acid transport</keyword>
<comment type="caution">
    <text evidence="10">The sequence shown here is derived from an EMBL/GenBank/DDBJ whole genome shotgun (WGS) entry which is preliminary data.</text>
</comment>
<evidence type="ECO:0000313" key="11">
    <source>
        <dbReference type="Proteomes" id="UP000239724"/>
    </source>
</evidence>
<gene>
    <name evidence="10" type="ORF">CCS01_13100</name>
</gene>
<evidence type="ECO:0000256" key="2">
    <source>
        <dbReference type="ARBA" id="ARBA00022448"/>
    </source>
</evidence>